<dbReference type="GO" id="GO:0000428">
    <property type="term" value="C:DNA-directed RNA polymerase complex"/>
    <property type="evidence" value="ECO:0007669"/>
    <property type="project" value="UniProtKB-KW"/>
</dbReference>
<dbReference type="GO" id="GO:0005737">
    <property type="term" value="C:cytoplasm"/>
    <property type="evidence" value="ECO:0007669"/>
    <property type="project" value="TreeGrafter"/>
</dbReference>
<evidence type="ECO:0000259" key="13">
    <source>
        <dbReference type="PROSITE" id="PS50880"/>
    </source>
</evidence>
<proteinExistence type="inferred from homology"/>
<evidence type="ECO:0000256" key="9">
    <source>
        <dbReference type="ARBA" id="ARBA00022833"/>
    </source>
</evidence>
<dbReference type="Gene3D" id="3.40.1360.10">
    <property type="match status" value="1"/>
</dbReference>
<keyword evidence="7" id="KW-0479">Metal-binding</keyword>
<dbReference type="PANTHER" id="PTHR30313">
    <property type="entry name" value="DNA PRIMASE"/>
    <property type="match status" value="1"/>
</dbReference>
<keyword evidence="12" id="KW-0804">Transcription</keyword>
<evidence type="ECO:0000256" key="1">
    <source>
        <dbReference type="ARBA" id="ARBA00001947"/>
    </source>
</evidence>
<dbReference type="Pfam" id="PF01807">
    <property type="entry name" value="Zn_ribbon_DnaG"/>
    <property type="match status" value="1"/>
</dbReference>
<dbReference type="InterPro" id="IPR013264">
    <property type="entry name" value="DNAG_N"/>
</dbReference>
<keyword evidence="11" id="KW-0238">DNA-binding</keyword>
<dbReference type="SMART" id="SM00493">
    <property type="entry name" value="TOPRIM"/>
    <property type="match status" value="1"/>
</dbReference>
<organism evidence="14">
    <name type="scientific">marine metagenome</name>
    <dbReference type="NCBI Taxonomy" id="408172"/>
    <lineage>
        <taxon>unclassified sequences</taxon>
        <taxon>metagenomes</taxon>
        <taxon>ecological metagenomes</taxon>
    </lineage>
</organism>
<evidence type="ECO:0000256" key="3">
    <source>
        <dbReference type="ARBA" id="ARBA00022515"/>
    </source>
</evidence>
<keyword evidence="2" id="KW-0240">DNA-directed RNA polymerase</keyword>
<sequence>MSDLIPQDFIDDLVQRIDIIEVISNRIEIKKAGREYKGLCPFHTEKTPSFTVSQEKGFYHCFGCGAHGTALGFLMDYENHTFIEAIEELSKIAGIEIPKTKQDRAKNKKNKSLQELTAEIMGQFIQNLSKSEKAIAYLKNRNIDGKTAKKFSIGFANDSWDDILTTFGTSDKRVKKLLDCGLIIKKDDSGYYDRFRNRIMFPIRDNKGNVLGFGGRIIDDGEPKYLNSPETQLFKKGQLLYGMFESKEALRSSSEAIIVEGYTDVIALSMNGFGNALATLGTATTDAHIKNIFRFANKITFCFDGDRAGKDAAWKACEICLPNITATKEVRFLILPDDQDPDQIIVSSGPQRLKKFLDDALPLSDFLIHSIKKESEVKTINGRARAAEKSMG</sequence>
<keyword evidence="5" id="KW-0548">Nucleotidyltransferase</keyword>
<evidence type="ECO:0000256" key="2">
    <source>
        <dbReference type="ARBA" id="ARBA00022478"/>
    </source>
</evidence>
<evidence type="ECO:0000256" key="10">
    <source>
        <dbReference type="ARBA" id="ARBA00022842"/>
    </source>
</evidence>
<keyword evidence="6" id="KW-0235">DNA replication</keyword>
<keyword evidence="10" id="KW-0460">Magnesium</keyword>
<dbReference type="InterPro" id="IPR006171">
    <property type="entry name" value="TOPRIM_dom"/>
</dbReference>
<accession>A0A381W552</accession>
<dbReference type="Gene3D" id="3.90.980.10">
    <property type="entry name" value="DNA primase, catalytic core, N-terminal domain"/>
    <property type="match status" value="1"/>
</dbReference>
<keyword evidence="9" id="KW-0862">Zinc</keyword>
<dbReference type="GO" id="GO:0003899">
    <property type="term" value="F:DNA-directed RNA polymerase activity"/>
    <property type="evidence" value="ECO:0007669"/>
    <property type="project" value="InterPro"/>
</dbReference>
<keyword evidence="3" id="KW-0639">Primosome</keyword>
<reference evidence="14" key="1">
    <citation type="submission" date="2018-05" db="EMBL/GenBank/DDBJ databases">
        <authorList>
            <person name="Lanie J.A."/>
            <person name="Ng W.-L."/>
            <person name="Kazmierczak K.M."/>
            <person name="Andrzejewski T.M."/>
            <person name="Davidsen T.M."/>
            <person name="Wayne K.J."/>
            <person name="Tettelin H."/>
            <person name="Glass J.I."/>
            <person name="Rusch D."/>
            <person name="Podicherti R."/>
            <person name="Tsui H.-C.T."/>
            <person name="Winkler M.E."/>
        </authorList>
    </citation>
    <scope>NUCLEOTIDE SEQUENCE</scope>
</reference>
<evidence type="ECO:0000256" key="6">
    <source>
        <dbReference type="ARBA" id="ARBA00022705"/>
    </source>
</evidence>
<evidence type="ECO:0000256" key="4">
    <source>
        <dbReference type="ARBA" id="ARBA00022679"/>
    </source>
</evidence>
<dbReference type="Gene3D" id="3.90.580.10">
    <property type="entry name" value="Zinc finger, CHC2-type domain"/>
    <property type="match status" value="1"/>
</dbReference>
<evidence type="ECO:0000256" key="5">
    <source>
        <dbReference type="ARBA" id="ARBA00022695"/>
    </source>
</evidence>
<keyword evidence="4" id="KW-0808">Transferase</keyword>
<evidence type="ECO:0000256" key="11">
    <source>
        <dbReference type="ARBA" id="ARBA00023125"/>
    </source>
</evidence>
<evidence type="ECO:0000256" key="7">
    <source>
        <dbReference type="ARBA" id="ARBA00022723"/>
    </source>
</evidence>
<dbReference type="SMART" id="SM00400">
    <property type="entry name" value="ZnF_CHCC"/>
    <property type="match status" value="1"/>
</dbReference>
<dbReference type="InterPro" id="IPR034151">
    <property type="entry name" value="TOPRIM_DnaG_bac"/>
</dbReference>
<feature type="domain" description="Toprim" evidence="13">
    <location>
        <begin position="254"/>
        <end position="336"/>
    </location>
</feature>
<dbReference type="CDD" id="cd03364">
    <property type="entry name" value="TOPRIM_DnaG_primases"/>
    <property type="match status" value="1"/>
</dbReference>
<dbReference type="NCBIfam" id="TIGR01391">
    <property type="entry name" value="dnaG"/>
    <property type="match status" value="1"/>
</dbReference>
<dbReference type="PANTHER" id="PTHR30313:SF2">
    <property type="entry name" value="DNA PRIMASE"/>
    <property type="match status" value="1"/>
</dbReference>
<dbReference type="GO" id="GO:1990077">
    <property type="term" value="C:primosome complex"/>
    <property type="evidence" value="ECO:0007669"/>
    <property type="project" value="UniProtKB-KW"/>
</dbReference>
<dbReference type="InterPro" id="IPR037068">
    <property type="entry name" value="DNA_primase_core_N_sf"/>
</dbReference>
<dbReference type="SUPFAM" id="SSF56731">
    <property type="entry name" value="DNA primase core"/>
    <property type="match status" value="1"/>
</dbReference>
<dbReference type="FunFam" id="3.90.980.10:FF:000001">
    <property type="entry name" value="DNA primase"/>
    <property type="match status" value="1"/>
</dbReference>
<dbReference type="AlphaFoldDB" id="A0A381W552"/>
<dbReference type="FunFam" id="3.40.1360.10:FF:000002">
    <property type="entry name" value="DNA primase"/>
    <property type="match status" value="1"/>
</dbReference>
<dbReference type="EMBL" id="UINC01010686">
    <property type="protein sequence ID" value="SVA47441.1"/>
    <property type="molecule type" value="Genomic_DNA"/>
</dbReference>
<dbReference type="InterPro" id="IPR030846">
    <property type="entry name" value="DnaG_bac"/>
</dbReference>
<dbReference type="InterPro" id="IPR050219">
    <property type="entry name" value="DnaG_primase"/>
</dbReference>
<name>A0A381W552_9ZZZZ</name>
<dbReference type="InterPro" id="IPR002694">
    <property type="entry name" value="Znf_CHC2"/>
</dbReference>
<dbReference type="HAMAP" id="MF_00974">
    <property type="entry name" value="DNA_primase_DnaG"/>
    <property type="match status" value="1"/>
</dbReference>
<dbReference type="GO" id="GO:0008270">
    <property type="term" value="F:zinc ion binding"/>
    <property type="evidence" value="ECO:0007669"/>
    <property type="project" value="UniProtKB-KW"/>
</dbReference>
<evidence type="ECO:0000256" key="12">
    <source>
        <dbReference type="ARBA" id="ARBA00023163"/>
    </source>
</evidence>
<gene>
    <name evidence="14" type="ORF">METZ01_LOCUS100295</name>
</gene>
<protein>
    <recommendedName>
        <fullName evidence="13">Toprim domain-containing protein</fullName>
    </recommendedName>
</protein>
<dbReference type="PROSITE" id="PS50880">
    <property type="entry name" value="TOPRIM"/>
    <property type="match status" value="1"/>
</dbReference>
<keyword evidence="8" id="KW-0863">Zinc-finger</keyword>
<dbReference type="GO" id="GO:0003677">
    <property type="term" value="F:DNA binding"/>
    <property type="evidence" value="ECO:0007669"/>
    <property type="project" value="UniProtKB-KW"/>
</dbReference>
<comment type="cofactor">
    <cofactor evidence="1">
        <name>Zn(2+)</name>
        <dbReference type="ChEBI" id="CHEBI:29105"/>
    </cofactor>
</comment>
<dbReference type="FunFam" id="3.90.580.10:FF:000001">
    <property type="entry name" value="DNA primase"/>
    <property type="match status" value="1"/>
</dbReference>
<dbReference type="SUPFAM" id="SSF57783">
    <property type="entry name" value="Zinc beta-ribbon"/>
    <property type="match status" value="1"/>
</dbReference>
<dbReference type="Pfam" id="PF13662">
    <property type="entry name" value="Toprim_4"/>
    <property type="match status" value="1"/>
</dbReference>
<dbReference type="InterPro" id="IPR006295">
    <property type="entry name" value="DNA_primase_DnaG"/>
</dbReference>
<evidence type="ECO:0000313" key="14">
    <source>
        <dbReference type="EMBL" id="SVA47441.1"/>
    </source>
</evidence>
<dbReference type="GO" id="GO:0006269">
    <property type="term" value="P:DNA replication, synthesis of primer"/>
    <property type="evidence" value="ECO:0007669"/>
    <property type="project" value="UniProtKB-KW"/>
</dbReference>
<feature type="non-terminal residue" evidence="14">
    <location>
        <position position="392"/>
    </location>
</feature>
<dbReference type="Pfam" id="PF08275">
    <property type="entry name" value="DNAG_N"/>
    <property type="match status" value="1"/>
</dbReference>
<evidence type="ECO:0000256" key="8">
    <source>
        <dbReference type="ARBA" id="ARBA00022771"/>
    </source>
</evidence>
<dbReference type="InterPro" id="IPR036977">
    <property type="entry name" value="DNA_primase_Znf_CHC2"/>
</dbReference>